<keyword evidence="2" id="KW-1185">Reference proteome</keyword>
<accession>A0ACD5U5W7</accession>
<proteinExistence type="predicted"/>
<dbReference type="EnsemblPlants" id="AVESA.00010b.r2.1DG0182730.1">
    <property type="protein sequence ID" value="AVESA.00010b.r2.1DG0182730.1.CDS"/>
    <property type="gene ID" value="AVESA.00010b.r2.1DG0182730"/>
</dbReference>
<dbReference type="Proteomes" id="UP001732700">
    <property type="component" value="Chromosome 1D"/>
</dbReference>
<reference evidence="1" key="1">
    <citation type="submission" date="2021-05" db="EMBL/GenBank/DDBJ databases">
        <authorList>
            <person name="Scholz U."/>
            <person name="Mascher M."/>
            <person name="Fiebig A."/>
        </authorList>
    </citation>
    <scope>NUCLEOTIDE SEQUENCE [LARGE SCALE GENOMIC DNA]</scope>
</reference>
<reference evidence="1" key="2">
    <citation type="submission" date="2025-09" db="UniProtKB">
        <authorList>
            <consortium name="EnsemblPlants"/>
        </authorList>
    </citation>
    <scope>IDENTIFICATION</scope>
</reference>
<evidence type="ECO:0000313" key="1">
    <source>
        <dbReference type="EnsemblPlants" id="AVESA.00010b.r2.1DG0182730.1.CDS"/>
    </source>
</evidence>
<protein>
    <submittedName>
        <fullName evidence="1">Uncharacterized protein</fullName>
    </submittedName>
</protein>
<name>A0ACD5U5W7_AVESA</name>
<sequence length="739" mass="80259">MELSVVSARPSPRAAASPLLFAPLKPSPLLQGDAPARDEEVFGSRREEVFGGRRELTGVQPLVESLPPAARTAAELAVVAAAVAAGYGIGLRLGGGSRAAAYGGAAVLGAASVAGAVAVNSVVPEVAAVGLHNYVAGYDDPTKLEASEVEAIASKYGVSTQDAAFKAELCDLYGSFLYSVLPPGDEDLKGNEVEVIVKFKRGLGLDDVDAANMHMEIGRRLYRERLETRDRDADIEQRRAFQKLIYVSNLVFGDASAFLLPWKRLFGITDSQIDIAMRDNAKNLYTMQLKSIGRGLDIGTLIEVRRAQLAYKLSDEIAADMFKEHAKKLIQENISSALDILKSRNKATNDPSQVIEEVKSVLAFNSLLTVLSKHPQGDRFACGLGPISLGGEHDHDRRAGDLKILYRAYATEVLSEGLLDNEKLTPLNDLRNIFGLGKREAEAIISDVKSQAYRKRLAKCFNTISTKKDNSEYMMLKQLGNILGLTRKEAQDVHIKLAEKAFVEQAEVVLADGKLTESKADQLAKIQKQVGLPAEHAQKIIKSITTTKLSSAIEASIARGQIGIQQVRGLKEANFQLDSLISEPLRETIYKKCAEEIFSSGTGDFDEEEVYAKMPGDLMISAEKAKSIVQDIAKVRLENALVQAVALLRQKKKDGVISSLNDLLACDAAVPASKPLSWPTLGELDDLYCVYMKSIPKSDKLSRLQYLLNISAEKADQLQDAATAGTLPVTAQEEEELAF</sequence>
<organism evidence="1 2">
    <name type="scientific">Avena sativa</name>
    <name type="common">Oat</name>
    <dbReference type="NCBI Taxonomy" id="4498"/>
    <lineage>
        <taxon>Eukaryota</taxon>
        <taxon>Viridiplantae</taxon>
        <taxon>Streptophyta</taxon>
        <taxon>Embryophyta</taxon>
        <taxon>Tracheophyta</taxon>
        <taxon>Spermatophyta</taxon>
        <taxon>Magnoliopsida</taxon>
        <taxon>Liliopsida</taxon>
        <taxon>Poales</taxon>
        <taxon>Poaceae</taxon>
        <taxon>BOP clade</taxon>
        <taxon>Pooideae</taxon>
        <taxon>Poodae</taxon>
        <taxon>Poeae</taxon>
        <taxon>Poeae Chloroplast Group 1 (Aveneae type)</taxon>
        <taxon>Aveninae</taxon>
        <taxon>Avena</taxon>
    </lineage>
</organism>
<evidence type="ECO:0000313" key="2">
    <source>
        <dbReference type="Proteomes" id="UP001732700"/>
    </source>
</evidence>